<proteinExistence type="predicted"/>
<evidence type="ECO:0000313" key="2">
    <source>
        <dbReference type="Proteomes" id="UP001321018"/>
    </source>
</evidence>
<dbReference type="EMBL" id="JAOPKA010000012">
    <property type="protein sequence ID" value="MCU4743086.1"/>
    <property type="molecule type" value="Genomic_DNA"/>
</dbReference>
<dbReference type="Gene3D" id="3.40.50.300">
    <property type="entry name" value="P-loop containing nucleotide triphosphate hydrolases"/>
    <property type="match status" value="1"/>
</dbReference>
<dbReference type="RefSeq" id="WP_338004904.1">
    <property type="nucleotide sequence ID" value="NZ_JAOPKA010000012.1"/>
</dbReference>
<protein>
    <recommendedName>
        <fullName evidence="3">Broad-specificity NMP kinase</fullName>
    </recommendedName>
</protein>
<reference evidence="1" key="1">
    <citation type="submission" date="2022-09" db="EMBL/GenBank/DDBJ databases">
        <title>Enrichment on poylsaccharides allowed isolation of novel metabolic and taxonomic groups of Haloarchaea.</title>
        <authorList>
            <person name="Sorokin D.Y."/>
            <person name="Elcheninov A.G."/>
            <person name="Khizhniak T.V."/>
            <person name="Kolganova T.V."/>
            <person name="Kublanov I.V."/>
        </authorList>
    </citation>
    <scope>NUCLEOTIDE SEQUENCE</scope>
    <source>
        <strain evidence="1">AArc-xg1-1</strain>
    </source>
</reference>
<gene>
    <name evidence="1" type="ORF">OB960_16995</name>
</gene>
<dbReference type="AlphaFoldDB" id="A0AAP2Z0V7"/>
<dbReference type="Gene3D" id="2.20.28.30">
    <property type="entry name" value="RNA polymerase ii, chain L"/>
    <property type="match status" value="1"/>
</dbReference>
<dbReference type="SUPFAM" id="SSF52540">
    <property type="entry name" value="P-loop containing nucleoside triphosphate hydrolases"/>
    <property type="match status" value="1"/>
</dbReference>
<accession>A0AAP2Z0V7</accession>
<comment type="caution">
    <text evidence="1">The sequence shown here is derived from an EMBL/GenBank/DDBJ whole genome shotgun (WGS) entry which is preliminary data.</text>
</comment>
<organism evidence="1 2">
    <name type="scientific">Natronoglomus mannanivorans</name>
    <dbReference type="NCBI Taxonomy" id="2979990"/>
    <lineage>
        <taxon>Archaea</taxon>
        <taxon>Methanobacteriati</taxon>
        <taxon>Methanobacteriota</taxon>
        <taxon>Stenosarchaea group</taxon>
        <taxon>Halobacteria</taxon>
        <taxon>Halobacteriales</taxon>
        <taxon>Natrialbaceae</taxon>
        <taxon>Natronoglomus</taxon>
    </lineage>
</organism>
<evidence type="ECO:0000313" key="1">
    <source>
        <dbReference type="EMBL" id="MCU4743086.1"/>
    </source>
</evidence>
<sequence>MFDGCPECGGSYEVDAAASAVVCPNCGRRVSINREPLLIVSGASGTGKSTVLRELSGTREDVVFLDSDTLWREGFWDELDWYFRTWLRLCRDVAQSNRPPVLFGGGFGVPANLEPHSELEWFSSVHYLALVCDDDEQKRRLRARSSAEHPDQYDMSEDDITEQVEFNRWFKNEADRDAFTMIDTTERTVETTARRVNEWITTHTDSD</sequence>
<dbReference type="Proteomes" id="UP001321018">
    <property type="component" value="Unassembled WGS sequence"/>
</dbReference>
<evidence type="ECO:0008006" key="3">
    <source>
        <dbReference type="Google" id="ProtNLM"/>
    </source>
</evidence>
<name>A0AAP2Z0V7_9EURY</name>
<dbReference type="InterPro" id="IPR027417">
    <property type="entry name" value="P-loop_NTPase"/>
</dbReference>